<sequence length="208" mass="23003">MKYRILSLSLALALPLTACDRASTETPTTDTSASPIAESPVTEPSLTDDWQAYTEKNGRYQIKFPEKPIENNQQQQTPQGQTVEITTAIYEDEPNKRVYVSSVNEMPLPEGATFDVEKGLDGGRDGATRSTNSTVVSEEKIDYDGLPGRSIVMSTPEGAKIKMNMLINAQQEKAMFYQVWVAAQDGNIDFPEAQAFLDSLEIARTEEQ</sequence>
<dbReference type="AlphaFoldDB" id="A0A8J7DV96"/>
<feature type="compositionally biased region" description="Basic and acidic residues" evidence="1">
    <location>
        <begin position="115"/>
        <end position="127"/>
    </location>
</feature>
<protein>
    <recommendedName>
        <fullName evidence="5">Lipoprotein</fullName>
    </recommendedName>
</protein>
<keyword evidence="4" id="KW-1185">Reference proteome</keyword>
<reference evidence="3" key="1">
    <citation type="submission" date="2020-10" db="EMBL/GenBank/DDBJ databases">
        <authorList>
            <person name="Castelo-Branco R."/>
            <person name="Eusebio N."/>
            <person name="Adriana R."/>
            <person name="Vieira A."/>
            <person name="Brugerolle De Fraissinette N."/>
            <person name="Rezende De Castro R."/>
            <person name="Schneider M.P."/>
            <person name="Vasconcelos V."/>
            <person name="Leao P.N."/>
        </authorList>
    </citation>
    <scope>NUCLEOTIDE SEQUENCE</scope>
    <source>
        <strain evidence="3">LEGE 07157</strain>
    </source>
</reference>
<feature type="signal peptide" evidence="2">
    <location>
        <begin position="1"/>
        <end position="18"/>
    </location>
</feature>
<name>A0A8J7DV96_9CYAN</name>
<comment type="caution">
    <text evidence="3">The sequence shown here is derived from an EMBL/GenBank/DDBJ whole genome shotgun (WGS) entry which is preliminary data.</text>
</comment>
<evidence type="ECO:0008006" key="5">
    <source>
        <dbReference type="Google" id="ProtNLM"/>
    </source>
</evidence>
<evidence type="ECO:0000313" key="3">
    <source>
        <dbReference type="EMBL" id="MBE9115664.1"/>
    </source>
</evidence>
<evidence type="ECO:0000313" key="4">
    <source>
        <dbReference type="Proteomes" id="UP000654482"/>
    </source>
</evidence>
<gene>
    <name evidence="3" type="ORF">IQ249_07115</name>
</gene>
<feature type="compositionally biased region" description="Polar residues" evidence="1">
    <location>
        <begin position="24"/>
        <end position="34"/>
    </location>
</feature>
<evidence type="ECO:0000256" key="2">
    <source>
        <dbReference type="SAM" id="SignalP"/>
    </source>
</evidence>
<feature type="region of interest" description="Disordered" evidence="1">
    <location>
        <begin position="113"/>
        <end position="135"/>
    </location>
</feature>
<dbReference type="EMBL" id="JADEWZ010000008">
    <property type="protein sequence ID" value="MBE9115664.1"/>
    <property type="molecule type" value="Genomic_DNA"/>
</dbReference>
<proteinExistence type="predicted"/>
<organism evidence="3 4">
    <name type="scientific">Lusitaniella coriacea LEGE 07157</name>
    <dbReference type="NCBI Taxonomy" id="945747"/>
    <lineage>
        <taxon>Bacteria</taxon>
        <taxon>Bacillati</taxon>
        <taxon>Cyanobacteriota</taxon>
        <taxon>Cyanophyceae</taxon>
        <taxon>Spirulinales</taxon>
        <taxon>Lusitaniellaceae</taxon>
        <taxon>Lusitaniella</taxon>
    </lineage>
</organism>
<keyword evidence="2" id="KW-0732">Signal</keyword>
<feature type="region of interest" description="Disordered" evidence="1">
    <location>
        <begin position="22"/>
        <end position="45"/>
    </location>
</feature>
<dbReference type="RefSeq" id="WP_194028754.1">
    <property type="nucleotide sequence ID" value="NZ_JADEWZ010000008.1"/>
</dbReference>
<evidence type="ECO:0000256" key="1">
    <source>
        <dbReference type="SAM" id="MobiDB-lite"/>
    </source>
</evidence>
<accession>A0A8J7DV96</accession>
<feature type="chain" id="PRO_5035248260" description="Lipoprotein" evidence="2">
    <location>
        <begin position="19"/>
        <end position="208"/>
    </location>
</feature>
<dbReference type="Proteomes" id="UP000654482">
    <property type="component" value="Unassembled WGS sequence"/>
</dbReference>